<gene>
    <name evidence="1" type="ORF">KI387_008275</name>
</gene>
<protein>
    <submittedName>
        <fullName evidence="1">Uncharacterized protein</fullName>
    </submittedName>
</protein>
<dbReference type="EMBL" id="JAHRHJ020000008">
    <property type="protein sequence ID" value="KAH9303871.1"/>
    <property type="molecule type" value="Genomic_DNA"/>
</dbReference>
<feature type="non-terminal residue" evidence="1">
    <location>
        <position position="1"/>
    </location>
</feature>
<sequence length="59" mass="6759">PALQMAQRMIIIVMRGAQMEEHMEEVFTEDFMVVVISAEDKVSSHKELVIIVDLKNITN</sequence>
<evidence type="ECO:0000313" key="1">
    <source>
        <dbReference type="EMBL" id="KAH9303871.1"/>
    </source>
</evidence>
<evidence type="ECO:0000313" key="2">
    <source>
        <dbReference type="Proteomes" id="UP000824469"/>
    </source>
</evidence>
<dbReference type="Proteomes" id="UP000824469">
    <property type="component" value="Unassembled WGS sequence"/>
</dbReference>
<keyword evidence="2" id="KW-1185">Reference proteome</keyword>
<accession>A0AA38CQ08</accession>
<comment type="caution">
    <text evidence="1">The sequence shown here is derived from an EMBL/GenBank/DDBJ whole genome shotgun (WGS) entry which is preliminary data.</text>
</comment>
<reference evidence="1 2" key="1">
    <citation type="journal article" date="2021" name="Nat. Plants">
        <title>The Taxus genome provides insights into paclitaxel biosynthesis.</title>
        <authorList>
            <person name="Xiong X."/>
            <person name="Gou J."/>
            <person name="Liao Q."/>
            <person name="Li Y."/>
            <person name="Zhou Q."/>
            <person name="Bi G."/>
            <person name="Li C."/>
            <person name="Du R."/>
            <person name="Wang X."/>
            <person name="Sun T."/>
            <person name="Guo L."/>
            <person name="Liang H."/>
            <person name="Lu P."/>
            <person name="Wu Y."/>
            <person name="Zhang Z."/>
            <person name="Ro D.K."/>
            <person name="Shang Y."/>
            <person name="Huang S."/>
            <person name="Yan J."/>
        </authorList>
    </citation>
    <scope>NUCLEOTIDE SEQUENCE [LARGE SCALE GENOMIC DNA]</scope>
    <source>
        <strain evidence="1">Ta-2019</strain>
    </source>
</reference>
<feature type="non-terminal residue" evidence="1">
    <location>
        <position position="59"/>
    </location>
</feature>
<dbReference type="AlphaFoldDB" id="A0AA38CQ08"/>
<organism evidence="1 2">
    <name type="scientific">Taxus chinensis</name>
    <name type="common">Chinese yew</name>
    <name type="synonym">Taxus wallichiana var. chinensis</name>
    <dbReference type="NCBI Taxonomy" id="29808"/>
    <lineage>
        <taxon>Eukaryota</taxon>
        <taxon>Viridiplantae</taxon>
        <taxon>Streptophyta</taxon>
        <taxon>Embryophyta</taxon>
        <taxon>Tracheophyta</taxon>
        <taxon>Spermatophyta</taxon>
        <taxon>Pinopsida</taxon>
        <taxon>Pinidae</taxon>
        <taxon>Conifers II</taxon>
        <taxon>Cupressales</taxon>
        <taxon>Taxaceae</taxon>
        <taxon>Taxus</taxon>
    </lineage>
</organism>
<name>A0AA38CQ08_TAXCH</name>
<proteinExistence type="predicted"/>